<dbReference type="OrthoDB" id="2105077at2759"/>
<dbReference type="FunFam" id="3.30.479.30:FF:000004">
    <property type="entry name" value="Putative membrane protease family, stomatin"/>
    <property type="match status" value="1"/>
</dbReference>
<dbReference type="GO" id="GO:0009898">
    <property type="term" value="C:cytoplasmic side of plasma membrane"/>
    <property type="evidence" value="ECO:0007669"/>
    <property type="project" value="UniProtKB-ARBA"/>
</dbReference>
<dbReference type="PANTHER" id="PTHR10264:SF19">
    <property type="entry name" value="AT06885P-RELATED"/>
    <property type="match status" value="1"/>
</dbReference>
<keyword evidence="3" id="KW-1133">Transmembrane helix</keyword>
<dbReference type="SMART" id="SM00244">
    <property type="entry name" value="PHB"/>
    <property type="match status" value="1"/>
</dbReference>
<dbReference type="InterPro" id="IPR036013">
    <property type="entry name" value="Band_7/SPFH_dom_sf"/>
</dbReference>
<gene>
    <name evidence="6" type="primary">LOC115624184</name>
</gene>
<dbReference type="Gene3D" id="6.10.250.2090">
    <property type="match status" value="1"/>
</dbReference>
<dbReference type="InterPro" id="IPR043202">
    <property type="entry name" value="Band-7_stomatin-like"/>
</dbReference>
<dbReference type="PANTHER" id="PTHR10264">
    <property type="entry name" value="BAND 7 PROTEIN-RELATED"/>
    <property type="match status" value="1"/>
</dbReference>
<evidence type="ECO:0000313" key="6">
    <source>
        <dbReference type="RefSeq" id="XP_030374640.1"/>
    </source>
</evidence>
<keyword evidence="3" id="KW-0812">Transmembrane</keyword>
<evidence type="ECO:0000313" key="5">
    <source>
        <dbReference type="Proteomes" id="UP000504634"/>
    </source>
</evidence>
<keyword evidence="3" id="KW-0472">Membrane</keyword>
<sequence length="471" mass="53657">MLDERSIGKNWEGFGHKKHKQGDDAEDPTKSPKEEQPREEKRREDKRREEKRKEEKRKEEKRKEEKQKGRRTSKKSKKPLQQTTEKYENRGLEKFFTILSMVLAVITFPVSVFICLVVLKEFQRAVVLRLGRLRAGARGPGLTWILPCIDRYAVVDLRTRVEEVPTQDVITRDSVTIRVDAVLFYSVYNPIASLLQVDDVDVATLLLAQTTLRNAVGAQSFLKLVEFREKLSKQITEAVNEATQHWGVKVERIEIKDISLPEEMQRALASEAEAYREARAKVISAQGELNASAALKDASDVMATNIITLQLRQLQILTSIATERNCRIIYPFPMDLMTGFEGSYAKGNADDSGGSNKKSTSTEIGDNSLLMFSNKNEEELPKTVLDGKEIGFFNAEEVVSDAPKVIKKRRLNELVTPIFSLIPDREDARPSEKKKAEQKKKKFVQESVEPSRPPQPPEPEPDFKPGDFFYF</sequence>
<organism evidence="5 6">
    <name type="scientific">Drosophila lebanonensis</name>
    <name type="common">Fruit fly</name>
    <name type="synonym">Scaptodrosophila lebanonensis</name>
    <dbReference type="NCBI Taxonomy" id="7225"/>
    <lineage>
        <taxon>Eukaryota</taxon>
        <taxon>Metazoa</taxon>
        <taxon>Ecdysozoa</taxon>
        <taxon>Arthropoda</taxon>
        <taxon>Hexapoda</taxon>
        <taxon>Insecta</taxon>
        <taxon>Pterygota</taxon>
        <taxon>Neoptera</taxon>
        <taxon>Endopterygota</taxon>
        <taxon>Diptera</taxon>
        <taxon>Brachycera</taxon>
        <taxon>Muscomorpha</taxon>
        <taxon>Ephydroidea</taxon>
        <taxon>Drosophilidae</taxon>
        <taxon>Scaptodrosophila</taxon>
    </lineage>
</organism>
<dbReference type="Pfam" id="PF01145">
    <property type="entry name" value="Band_7"/>
    <property type="match status" value="1"/>
</dbReference>
<feature type="compositionally biased region" description="Basic residues" evidence="2">
    <location>
        <begin position="68"/>
        <end position="78"/>
    </location>
</feature>
<dbReference type="RefSeq" id="XP_030374640.1">
    <property type="nucleotide sequence ID" value="XM_030518780.1"/>
</dbReference>
<evidence type="ECO:0000256" key="1">
    <source>
        <dbReference type="ARBA" id="ARBA00008164"/>
    </source>
</evidence>
<dbReference type="PRINTS" id="PR00721">
    <property type="entry name" value="STOMATIN"/>
</dbReference>
<dbReference type="GeneID" id="115624184"/>
<comment type="similarity">
    <text evidence="1">Belongs to the band 7/mec-2 family.</text>
</comment>
<dbReference type="AlphaFoldDB" id="A0A6J2TGR1"/>
<dbReference type="Gene3D" id="3.30.479.30">
    <property type="entry name" value="Band 7 domain"/>
    <property type="match status" value="1"/>
</dbReference>
<dbReference type="InterPro" id="IPR001107">
    <property type="entry name" value="Band_7"/>
</dbReference>
<feature type="region of interest" description="Disordered" evidence="2">
    <location>
        <begin position="423"/>
        <end position="471"/>
    </location>
</feature>
<protein>
    <submittedName>
        <fullName evidence="6">Stomatin-like protein 3</fullName>
    </submittedName>
</protein>
<feature type="domain" description="Band 7" evidence="4">
    <location>
        <begin position="114"/>
        <end position="272"/>
    </location>
</feature>
<proteinExistence type="inferred from homology"/>
<feature type="compositionally biased region" description="Basic and acidic residues" evidence="2">
    <location>
        <begin position="21"/>
        <end position="67"/>
    </location>
</feature>
<dbReference type="SUPFAM" id="SSF117892">
    <property type="entry name" value="Band 7/SPFH domain"/>
    <property type="match status" value="1"/>
</dbReference>
<feature type="transmembrane region" description="Helical" evidence="3">
    <location>
        <begin position="95"/>
        <end position="119"/>
    </location>
</feature>
<evidence type="ECO:0000256" key="2">
    <source>
        <dbReference type="SAM" id="MobiDB-lite"/>
    </source>
</evidence>
<accession>A0A6J2TGR1</accession>
<keyword evidence="5" id="KW-1185">Reference proteome</keyword>
<feature type="compositionally biased region" description="Basic and acidic residues" evidence="2">
    <location>
        <begin position="423"/>
        <end position="435"/>
    </location>
</feature>
<feature type="region of interest" description="Disordered" evidence="2">
    <location>
        <begin position="1"/>
        <end position="84"/>
    </location>
</feature>
<dbReference type="Proteomes" id="UP000504634">
    <property type="component" value="Unplaced"/>
</dbReference>
<evidence type="ECO:0000256" key="3">
    <source>
        <dbReference type="SAM" id="Phobius"/>
    </source>
</evidence>
<evidence type="ECO:0000259" key="4">
    <source>
        <dbReference type="SMART" id="SM00244"/>
    </source>
</evidence>
<dbReference type="InterPro" id="IPR001972">
    <property type="entry name" value="Stomatin_HflK_fam"/>
</dbReference>
<reference evidence="6" key="1">
    <citation type="submission" date="2025-08" db="UniProtKB">
        <authorList>
            <consortium name="RefSeq"/>
        </authorList>
    </citation>
    <scope>IDENTIFICATION</scope>
    <source>
        <strain evidence="6">11010-0011.00</strain>
        <tissue evidence="6">Whole body</tissue>
    </source>
</reference>
<name>A0A6J2TGR1_DROLE</name>